<feature type="domain" description="Pseudouridine synthase II N-terminal" evidence="4">
    <location>
        <begin position="1"/>
        <end position="56"/>
    </location>
</feature>
<dbReference type="GO" id="GO:0160148">
    <property type="term" value="F:tRNA pseudouridine(55) synthase activity"/>
    <property type="evidence" value="ECO:0007669"/>
    <property type="project" value="UniProtKB-EC"/>
</dbReference>
<dbReference type="EMBL" id="VSSQ01038179">
    <property type="protein sequence ID" value="MPM91064.1"/>
    <property type="molecule type" value="Genomic_DNA"/>
</dbReference>
<proteinExistence type="predicted"/>
<evidence type="ECO:0000256" key="1">
    <source>
        <dbReference type="ARBA" id="ARBA00012787"/>
    </source>
</evidence>
<comment type="caution">
    <text evidence="6">The sequence shown here is derived from an EMBL/GenBank/DDBJ whole genome shotgun (WGS) entry which is preliminary data.</text>
</comment>
<dbReference type="PANTHER" id="PTHR13767:SF2">
    <property type="entry name" value="PSEUDOURIDYLATE SYNTHASE TRUB1"/>
    <property type="match status" value="1"/>
</dbReference>
<evidence type="ECO:0000256" key="2">
    <source>
        <dbReference type="ARBA" id="ARBA00022694"/>
    </source>
</evidence>
<dbReference type="GO" id="GO:1990481">
    <property type="term" value="P:mRNA pseudouridine synthesis"/>
    <property type="evidence" value="ECO:0007669"/>
    <property type="project" value="TreeGrafter"/>
</dbReference>
<dbReference type="InterPro" id="IPR002501">
    <property type="entry name" value="PsdUridine_synth_N"/>
</dbReference>
<dbReference type="GO" id="GO:0006400">
    <property type="term" value="P:tRNA modification"/>
    <property type="evidence" value="ECO:0007669"/>
    <property type="project" value="TreeGrafter"/>
</dbReference>
<dbReference type="Pfam" id="PF01509">
    <property type="entry name" value="TruB_N"/>
    <property type="match status" value="1"/>
</dbReference>
<keyword evidence="3 6" id="KW-0413">Isomerase</keyword>
<dbReference type="EC" id="5.4.99.25" evidence="1"/>
<evidence type="ECO:0000259" key="4">
    <source>
        <dbReference type="Pfam" id="PF01509"/>
    </source>
</evidence>
<keyword evidence="2" id="KW-0819">tRNA processing</keyword>
<gene>
    <name evidence="6" type="primary">truB_35</name>
    <name evidence="6" type="ORF">SDC9_138189</name>
</gene>
<evidence type="ECO:0000313" key="6">
    <source>
        <dbReference type="EMBL" id="MPM91064.1"/>
    </source>
</evidence>
<dbReference type="PANTHER" id="PTHR13767">
    <property type="entry name" value="TRNA-PSEUDOURIDINE SYNTHASE"/>
    <property type="match status" value="1"/>
</dbReference>
<name>A0A645DNL6_9ZZZZ</name>
<reference evidence="6" key="1">
    <citation type="submission" date="2019-08" db="EMBL/GenBank/DDBJ databases">
        <authorList>
            <person name="Kucharzyk K."/>
            <person name="Murdoch R.W."/>
            <person name="Higgins S."/>
            <person name="Loffler F."/>
        </authorList>
    </citation>
    <scope>NUCLEOTIDE SEQUENCE</scope>
</reference>
<dbReference type="InterPro" id="IPR032819">
    <property type="entry name" value="TruB_C"/>
</dbReference>
<organism evidence="6">
    <name type="scientific">bioreactor metagenome</name>
    <dbReference type="NCBI Taxonomy" id="1076179"/>
    <lineage>
        <taxon>unclassified sequences</taxon>
        <taxon>metagenomes</taxon>
        <taxon>ecological metagenomes</taxon>
    </lineage>
</organism>
<dbReference type="AlphaFoldDB" id="A0A645DNL6"/>
<accession>A0A645DNL6</accession>
<protein>
    <recommendedName>
        <fullName evidence="1">tRNA pseudouridine(55) synthase</fullName>
        <ecNumber evidence="1">5.4.99.25</ecNumber>
    </recommendedName>
</protein>
<sequence length="165" mass="19057">MYSAVKINGKKLYEYARQDKIIERQTREIEIFDLVLINHTQTELEGVVRCSKGTYIRTLCEDIAAQLNGLATMSYLQRTAIGKLTIDQAYSLEDIESGAYQLLTPKEVLTDYPFIEYANIEDVYNGKPIRLDLDSELVCIEHEHELVAVYEKDKGHIYRCSRGLW</sequence>
<evidence type="ECO:0000259" key="5">
    <source>
        <dbReference type="Pfam" id="PF16198"/>
    </source>
</evidence>
<dbReference type="Pfam" id="PF16198">
    <property type="entry name" value="TruB_C_2"/>
    <property type="match status" value="1"/>
</dbReference>
<dbReference type="InterPro" id="IPR020103">
    <property type="entry name" value="PsdUridine_synth_cat_dom_sf"/>
</dbReference>
<dbReference type="InterPro" id="IPR014780">
    <property type="entry name" value="tRNA_psdUridine_synth_TruB"/>
</dbReference>
<dbReference type="GO" id="GO:0003723">
    <property type="term" value="F:RNA binding"/>
    <property type="evidence" value="ECO:0007669"/>
    <property type="project" value="InterPro"/>
</dbReference>
<evidence type="ECO:0000256" key="3">
    <source>
        <dbReference type="ARBA" id="ARBA00023235"/>
    </source>
</evidence>
<feature type="domain" description="tRNA pseudouridylate synthase B C-terminal" evidence="5">
    <location>
        <begin position="57"/>
        <end position="99"/>
    </location>
</feature>
<dbReference type="SUPFAM" id="SSF55120">
    <property type="entry name" value="Pseudouridine synthase"/>
    <property type="match status" value="1"/>
</dbReference>
<dbReference type="Gene3D" id="3.30.2350.10">
    <property type="entry name" value="Pseudouridine synthase"/>
    <property type="match status" value="1"/>
</dbReference>